<evidence type="ECO:0000256" key="1">
    <source>
        <dbReference type="ARBA" id="ARBA00010361"/>
    </source>
</evidence>
<comment type="subunit">
    <text evidence="4">Component of the ER membrane protein complex (EMC).</text>
</comment>
<protein>
    <recommendedName>
        <fullName evidence="4">ER membrane protein complex subunit 2</fullName>
    </recommendedName>
</protein>
<dbReference type="PANTHER" id="PTHR12760">
    <property type="entry name" value="TETRATRICOPEPTIDE REPEAT PROTEIN"/>
    <property type="match status" value="1"/>
</dbReference>
<dbReference type="WBParaSite" id="PSAMB.scaffold10669size3916.g33496.t1">
    <property type="protein sequence ID" value="PSAMB.scaffold10669size3916.g33496.t1"/>
    <property type="gene ID" value="PSAMB.scaffold10669size3916.g33496"/>
</dbReference>
<organism evidence="6 7">
    <name type="scientific">Plectus sambesii</name>
    <dbReference type="NCBI Taxonomy" id="2011161"/>
    <lineage>
        <taxon>Eukaryota</taxon>
        <taxon>Metazoa</taxon>
        <taxon>Ecdysozoa</taxon>
        <taxon>Nematoda</taxon>
        <taxon>Chromadorea</taxon>
        <taxon>Plectida</taxon>
        <taxon>Plectina</taxon>
        <taxon>Plectoidea</taxon>
        <taxon>Plectidae</taxon>
        <taxon>Plectus</taxon>
    </lineage>
</organism>
<keyword evidence="3" id="KW-0802">TPR repeat</keyword>
<comment type="subcellular location">
    <subcellularLocation>
        <location evidence="4">Endoplasmic reticulum membrane</location>
        <topology evidence="4">Peripheral membrane protein</topology>
        <orientation evidence="4">Cytoplasmic side</orientation>
    </subcellularLocation>
</comment>
<dbReference type="SUPFAM" id="SSF48452">
    <property type="entry name" value="TPR-like"/>
    <property type="match status" value="1"/>
</dbReference>
<dbReference type="InterPro" id="IPR039856">
    <property type="entry name" value="EMC2-like"/>
</dbReference>
<dbReference type="InterPro" id="IPR055217">
    <property type="entry name" value="TPR_EMC2"/>
</dbReference>
<evidence type="ECO:0000313" key="7">
    <source>
        <dbReference type="WBParaSite" id="PSAMB.scaffold10669size3916.g33496.t1"/>
    </source>
</evidence>
<comment type="function">
    <text evidence="4">Part of the endoplasmic reticulum membrane protein complex (EMC) that enables the energy-independent insertion into endoplasmic reticulum membranes of newly synthesized membrane proteins.</text>
</comment>
<sequence length="265" mass="30773">MATSKLSFDEARLALRKFRDHPTRNSEEVVELWQTVLQKNETRLGEEVWAIYEQVFVALLDCGDMNHSRELLEKLYQRFPSSQRVRKLNALYKEAAGHFEEALDIYDKLLEVDATNPVYRKRKIAVLLGQQKRVEAIEELIEYLKTFLNDKEAWLQLSSLYLAELDYAKAAHCMEEVILSQPYEADYLVRYADIKYTQGGLENIEIAKQYFIQASRLNPSSLRAAYGALLACEWLAQKQTGQKKKDYVAVGTWAAERIVEIYTEE</sequence>
<keyword evidence="4" id="KW-0256">Endoplasmic reticulum</keyword>
<evidence type="ECO:0000256" key="3">
    <source>
        <dbReference type="ARBA" id="ARBA00022803"/>
    </source>
</evidence>
<feature type="domain" description="EMC2 TPR-like" evidence="5">
    <location>
        <begin position="80"/>
        <end position="194"/>
    </location>
</feature>
<comment type="similarity">
    <text evidence="1 4">Belongs to the EMC2 family.</text>
</comment>
<keyword evidence="4" id="KW-0472">Membrane</keyword>
<evidence type="ECO:0000256" key="4">
    <source>
        <dbReference type="RuleBase" id="RU367091"/>
    </source>
</evidence>
<accession>A0A914UJR3</accession>
<name>A0A914UJR3_9BILA</name>
<keyword evidence="2" id="KW-0677">Repeat</keyword>
<proteinExistence type="inferred from homology"/>
<reference evidence="7" key="1">
    <citation type="submission" date="2022-11" db="UniProtKB">
        <authorList>
            <consortium name="WormBaseParasite"/>
        </authorList>
    </citation>
    <scope>IDENTIFICATION</scope>
</reference>
<dbReference type="Proteomes" id="UP000887566">
    <property type="component" value="Unplaced"/>
</dbReference>
<dbReference type="GO" id="GO:0072546">
    <property type="term" value="C:EMC complex"/>
    <property type="evidence" value="ECO:0007669"/>
    <property type="project" value="UniProtKB-UniRule"/>
</dbReference>
<dbReference type="AlphaFoldDB" id="A0A914UJR3"/>
<dbReference type="InterPro" id="IPR011990">
    <property type="entry name" value="TPR-like_helical_dom_sf"/>
</dbReference>
<keyword evidence="6" id="KW-1185">Reference proteome</keyword>
<evidence type="ECO:0000259" key="5">
    <source>
        <dbReference type="Pfam" id="PF22890"/>
    </source>
</evidence>
<evidence type="ECO:0000313" key="6">
    <source>
        <dbReference type="Proteomes" id="UP000887566"/>
    </source>
</evidence>
<dbReference type="Pfam" id="PF22890">
    <property type="entry name" value="TPR_EMC2"/>
    <property type="match status" value="1"/>
</dbReference>
<dbReference type="Gene3D" id="1.25.40.10">
    <property type="entry name" value="Tetratricopeptide repeat domain"/>
    <property type="match status" value="1"/>
</dbReference>
<evidence type="ECO:0000256" key="2">
    <source>
        <dbReference type="ARBA" id="ARBA00022737"/>
    </source>
</evidence>